<keyword evidence="2" id="KW-1185">Reference proteome</keyword>
<gene>
    <name evidence="1" type="ORF">N7498_009501</name>
</gene>
<evidence type="ECO:0000313" key="1">
    <source>
        <dbReference type="EMBL" id="KAJ5190516.1"/>
    </source>
</evidence>
<evidence type="ECO:0000313" key="2">
    <source>
        <dbReference type="Proteomes" id="UP001150904"/>
    </source>
</evidence>
<sequence length="129" mass="14739">MAEAQVVSGAAEGELNLALEHLRFKAILKGFPPREIPKAGIKRRWEILALAENNGWIGLSRVERAVDFWIWCGLKPERWSLVPDQRLWEEFSKECGLYKYKDHPDARTQALPDLSTWMPPTLGVSGRPE</sequence>
<dbReference type="GeneID" id="83183858"/>
<reference evidence="1" key="2">
    <citation type="journal article" date="2023" name="IMA Fungus">
        <title>Comparative genomic study of the Penicillium genus elucidates a diverse pangenome and 15 lateral gene transfer events.</title>
        <authorList>
            <person name="Petersen C."/>
            <person name="Sorensen T."/>
            <person name="Nielsen M.R."/>
            <person name="Sondergaard T.E."/>
            <person name="Sorensen J.L."/>
            <person name="Fitzpatrick D.A."/>
            <person name="Frisvad J.C."/>
            <person name="Nielsen K.L."/>
        </authorList>
    </citation>
    <scope>NUCLEOTIDE SEQUENCE</scope>
    <source>
        <strain evidence="1">IBT 15544</strain>
    </source>
</reference>
<accession>A0A9W9JA31</accession>
<proteinExistence type="predicted"/>
<name>A0A9W9JA31_9EURO</name>
<dbReference type="RefSeq" id="XP_058303456.1">
    <property type="nucleotide sequence ID" value="XM_058456557.1"/>
</dbReference>
<organism evidence="1 2">
    <name type="scientific">Penicillium cinerascens</name>
    <dbReference type="NCBI Taxonomy" id="70096"/>
    <lineage>
        <taxon>Eukaryota</taxon>
        <taxon>Fungi</taxon>
        <taxon>Dikarya</taxon>
        <taxon>Ascomycota</taxon>
        <taxon>Pezizomycotina</taxon>
        <taxon>Eurotiomycetes</taxon>
        <taxon>Eurotiomycetidae</taxon>
        <taxon>Eurotiales</taxon>
        <taxon>Aspergillaceae</taxon>
        <taxon>Penicillium</taxon>
    </lineage>
</organism>
<dbReference type="Proteomes" id="UP001150904">
    <property type="component" value="Unassembled WGS sequence"/>
</dbReference>
<dbReference type="OrthoDB" id="4352025at2759"/>
<dbReference type="EMBL" id="JAPQKR010000016">
    <property type="protein sequence ID" value="KAJ5190516.1"/>
    <property type="molecule type" value="Genomic_DNA"/>
</dbReference>
<protein>
    <submittedName>
        <fullName evidence="1">Uncharacterized protein</fullName>
    </submittedName>
</protein>
<dbReference type="AlphaFoldDB" id="A0A9W9JA31"/>
<reference evidence="1" key="1">
    <citation type="submission" date="2022-12" db="EMBL/GenBank/DDBJ databases">
        <authorList>
            <person name="Petersen C."/>
        </authorList>
    </citation>
    <scope>NUCLEOTIDE SEQUENCE</scope>
    <source>
        <strain evidence="1">IBT 15544</strain>
    </source>
</reference>
<comment type="caution">
    <text evidence="1">The sequence shown here is derived from an EMBL/GenBank/DDBJ whole genome shotgun (WGS) entry which is preliminary data.</text>
</comment>